<dbReference type="AlphaFoldDB" id="A0A0K9YYG1"/>
<dbReference type="PANTHER" id="PTHR30445">
    <property type="entry name" value="K(+)_H(+) ANTIPORTER SUBUNIT KHTT"/>
    <property type="match status" value="1"/>
</dbReference>
<dbReference type="PIRSF" id="PIRSF005028">
    <property type="entry name" value="KhtT"/>
    <property type="match status" value="1"/>
</dbReference>
<feature type="domain" description="RCK C-terminal" evidence="1">
    <location>
        <begin position="77"/>
        <end position="162"/>
    </location>
</feature>
<reference evidence="4" key="1">
    <citation type="submission" date="2015-07" db="EMBL/GenBank/DDBJ databases">
        <title>Genome sequencing project for genomic taxonomy and phylogenomics of Bacillus-like bacteria.</title>
        <authorList>
            <person name="Liu B."/>
            <person name="Wang J."/>
            <person name="Zhu Y."/>
            <person name="Liu G."/>
            <person name="Chen Q."/>
            <person name="Chen Z."/>
            <person name="Lan J."/>
            <person name="Che J."/>
            <person name="Ge C."/>
            <person name="Shi H."/>
            <person name="Pan Z."/>
            <person name="Liu X."/>
        </authorList>
    </citation>
    <scope>NUCLEOTIDE SEQUENCE [LARGE SCALE GENOMIC DNA]</scope>
    <source>
        <strain evidence="4">DSM 9887</strain>
    </source>
</reference>
<evidence type="ECO:0000313" key="5">
    <source>
        <dbReference type="Proteomes" id="UP000319578"/>
    </source>
</evidence>
<dbReference type="SUPFAM" id="SSF116726">
    <property type="entry name" value="TrkA C-terminal domain-like"/>
    <property type="match status" value="1"/>
</dbReference>
<organism evidence="3 4">
    <name type="scientific">Brevibacillus reuszeri</name>
    <dbReference type="NCBI Taxonomy" id="54915"/>
    <lineage>
        <taxon>Bacteria</taxon>
        <taxon>Bacillati</taxon>
        <taxon>Bacillota</taxon>
        <taxon>Bacilli</taxon>
        <taxon>Bacillales</taxon>
        <taxon>Paenibacillaceae</taxon>
        <taxon>Brevibacillus</taxon>
    </lineage>
</organism>
<evidence type="ECO:0000313" key="3">
    <source>
        <dbReference type="EMBL" id="KNB73270.1"/>
    </source>
</evidence>
<dbReference type="RefSeq" id="WP_049737264.1">
    <property type="nucleotide sequence ID" value="NZ_BJON01000008.1"/>
</dbReference>
<dbReference type="Pfam" id="PF25991">
    <property type="entry name" value="KhtT_N"/>
    <property type="match status" value="1"/>
</dbReference>
<sequence length="165" mass="18178">MFSIRESDLPGIGRKYQVEAKSGDKLVVVIHDDGRREMYHFDNDDADETISMITLDDDEARKIAAIVGGLTYQPTALETVEVALDKLIIEWYKIQNGSASIGKTIGELDVRQETGATIIAVIEKDHRQTINPGPEYVLCTGATLVVAGERKQVQALKSILCTESK</sequence>
<dbReference type="InterPro" id="IPR026278">
    <property type="entry name" value="KhtT"/>
</dbReference>
<dbReference type="EMBL" id="BJON01000008">
    <property type="protein sequence ID" value="GED68368.1"/>
    <property type="molecule type" value="Genomic_DNA"/>
</dbReference>
<dbReference type="PANTHER" id="PTHR30445:SF8">
    <property type="entry name" value="K(+)_H(+) ANTIPORTER SUBUNIT KHTT"/>
    <property type="match status" value="1"/>
</dbReference>
<comment type="caution">
    <text evidence="3">The sequence shown here is derived from an EMBL/GenBank/DDBJ whole genome shotgun (WGS) entry which is preliminary data.</text>
</comment>
<dbReference type="InterPro" id="IPR050144">
    <property type="entry name" value="AAE_transporter"/>
</dbReference>
<dbReference type="InterPro" id="IPR058776">
    <property type="entry name" value="KhtT-like_N"/>
</dbReference>
<dbReference type="PROSITE" id="PS51202">
    <property type="entry name" value="RCK_C"/>
    <property type="match status" value="1"/>
</dbReference>
<dbReference type="OrthoDB" id="67547at2"/>
<dbReference type="Proteomes" id="UP000319578">
    <property type="component" value="Unassembled WGS sequence"/>
</dbReference>
<dbReference type="GO" id="GO:0006813">
    <property type="term" value="P:potassium ion transport"/>
    <property type="evidence" value="ECO:0007669"/>
    <property type="project" value="InterPro"/>
</dbReference>
<dbReference type="STRING" id="54915.ADS79_04700"/>
<dbReference type="PATRIC" id="fig|54915.3.peg.6333"/>
<reference evidence="3" key="2">
    <citation type="submission" date="2015-07" db="EMBL/GenBank/DDBJ databases">
        <title>MeaNS - Measles Nucleotide Surveillance Program.</title>
        <authorList>
            <person name="Tran T."/>
            <person name="Druce J."/>
        </authorList>
    </citation>
    <scope>NUCLEOTIDE SEQUENCE</scope>
    <source>
        <strain evidence="3">DSM 9887</strain>
    </source>
</reference>
<gene>
    <name evidence="3" type="ORF">ADS79_04700</name>
    <name evidence="2" type="ORF">BRE01_20700</name>
</gene>
<reference evidence="2 5" key="3">
    <citation type="submission" date="2019-06" db="EMBL/GenBank/DDBJ databases">
        <title>Whole genome shotgun sequence of Brevibacillus reuszeri NBRC 15719.</title>
        <authorList>
            <person name="Hosoyama A."/>
            <person name="Uohara A."/>
            <person name="Ohji S."/>
            <person name="Ichikawa N."/>
        </authorList>
    </citation>
    <scope>NUCLEOTIDE SEQUENCE [LARGE SCALE GENOMIC DNA]</scope>
    <source>
        <strain evidence="2 5">NBRC 15719</strain>
    </source>
</reference>
<dbReference type="EMBL" id="LGIQ01000005">
    <property type="protein sequence ID" value="KNB73270.1"/>
    <property type="molecule type" value="Genomic_DNA"/>
</dbReference>
<dbReference type="Pfam" id="PF02080">
    <property type="entry name" value="TrkA_C"/>
    <property type="match status" value="1"/>
</dbReference>
<keyword evidence="5" id="KW-1185">Reference proteome</keyword>
<accession>A0A0K9YYG1</accession>
<evidence type="ECO:0000313" key="2">
    <source>
        <dbReference type="EMBL" id="GED68368.1"/>
    </source>
</evidence>
<dbReference type="Gene3D" id="3.30.70.1450">
    <property type="entry name" value="Regulator of K+ conductance, C-terminal domain"/>
    <property type="match status" value="1"/>
</dbReference>
<evidence type="ECO:0000313" key="4">
    <source>
        <dbReference type="Proteomes" id="UP000036834"/>
    </source>
</evidence>
<name>A0A0K9YYG1_9BACL</name>
<protein>
    <submittedName>
        <fullName evidence="3">K(+)/H(+) antiporter subunit KhtT</fullName>
    </submittedName>
    <submittedName>
        <fullName evidence="2">Potassium transporter</fullName>
    </submittedName>
</protein>
<dbReference type="InterPro" id="IPR006037">
    <property type="entry name" value="RCK_C"/>
</dbReference>
<dbReference type="InterPro" id="IPR036721">
    <property type="entry name" value="RCK_C_sf"/>
</dbReference>
<dbReference type="GO" id="GO:0008324">
    <property type="term" value="F:monoatomic cation transmembrane transporter activity"/>
    <property type="evidence" value="ECO:0007669"/>
    <property type="project" value="InterPro"/>
</dbReference>
<evidence type="ECO:0000259" key="1">
    <source>
        <dbReference type="PROSITE" id="PS51202"/>
    </source>
</evidence>
<dbReference type="Proteomes" id="UP000036834">
    <property type="component" value="Unassembled WGS sequence"/>
</dbReference>
<proteinExistence type="predicted"/>